<comment type="catalytic activity">
    <reaction evidence="1">
        <text>S-ubiquitinyl-[E2 ubiquitin-conjugating enzyme]-L-cysteine + [acceptor protein]-L-lysine = [E2 ubiquitin-conjugating enzyme]-L-cysteine + N(6)-ubiquitinyl-[acceptor protein]-L-lysine.</text>
        <dbReference type="EC" id="2.3.2.27"/>
    </reaction>
</comment>
<evidence type="ECO:0000256" key="4">
    <source>
        <dbReference type="ARBA" id="ARBA00012483"/>
    </source>
</evidence>
<evidence type="ECO:0000256" key="11">
    <source>
        <dbReference type="ARBA" id="ARBA00022989"/>
    </source>
</evidence>
<dbReference type="AlphaFoldDB" id="A0A834TFT8"/>
<dbReference type="GO" id="GO:0061630">
    <property type="term" value="F:ubiquitin protein ligase activity"/>
    <property type="evidence" value="ECO:0007669"/>
    <property type="project" value="UniProtKB-EC"/>
</dbReference>
<evidence type="ECO:0000256" key="14">
    <source>
        <dbReference type="PROSITE-ProRule" id="PRU00175"/>
    </source>
</evidence>
<evidence type="ECO:0000256" key="3">
    <source>
        <dbReference type="ARBA" id="ARBA00004906"/>
    </source>
</evidence>
<name>A0A834TFT8_9FABA</name>
<keyword evidence="7" id="KW-0479">Metal-binding</keyword>
<evidence type="ECO:0000256" key="5">
    <source>
        <dbReference type="ARBA" id="ARBA00022679"/>
    </source>
</evidence>
<dbReference type="PANTHER" id="PTHR46719:SF14">
    <property type="entry name" value="TRANSCRIPTION FACTOR C2H2 FAMILY-RELATED"/>
    <property type="match status" value="1"/>
</dbReference>
<protein>
    <recommendedName>
        <fullName evidence="4">RING-type E3 ubiquitin transferase</fullName>
        <ecNumber evidence="4">2.3.2.27</ecNumber>
    </recommendedName>
</protein>
<dbReference type="Gene3D" id="3.30.40.10">
    <property type="entry name" value="Zinc/RING finger domain, C3HC4 (zinc finger)"/>
    <property type="match status" value="1"/>
</dbReference>
<proteinExistence type="inferred from homology"/>
<dbReference type="GO" id="GO:0008270">
    <property type="term" value="F:zinc ion binding"/>
    <property type="evidence" value="ECO:0007669"/>
    <property type="project" value="UniProtKB-KW"/>
</dbReference>
<keyword evidence="12 15" id="KW-0472">Membrane</keyword>
<dbReference type="FunFam" id="3.30.40.10:FF:000187">
    <property type="entry name" value="E3 ubiquitin-protein ligase ATL6"/>
    <property type="match status" value="1"/>
</dbReference>
<dbReference type="CDD" id="cd16461">
    <property type="entry name" value="RING-H2_EL5-like"/>
    <property type="match status" value="1"/>
</dbReference>
<evidence type="ECO:0000313" key="18">
    <source>
        <dbReference type="Proteomes" id="UP000634136"/>
    </source>
</evidence>
<dbReference type="InterPro" id="IPR045899">
    <property type="entry name" value="ATL71-like"/>
</dbReference>
<evidence type="ECO:0000313" key="17">
    <source>
        <dbReference type="EMBL" id="KAF7820451.1"/>
    </source>
</evidence>
<comment type="subcellular location">
    <subcellularLocation>
        <location evidence="2">Membrane</location>
        <topology evidence="2">Single-pass membrane protein</topology>
    </subcellularLocation>
</comment>
<dbReference type="SUPFAM" id="SSF57850">
    <property type="entry name" value="RING/U-box"/>
    <property type="match status" value="1"/>
</dbReference>
<comment type="similarity">
    <text evidence="13">Belongs to the RING-type zinc finger family. ATL subfamily.</text>
</comment>
<comment type="caution">
    <text evidence="17">The sequence shown here is derived from an EMBL/GenBank/DDBJ whole genome shotgun (WGS) entry which is preliminary data.</text>
</comment>
<evidence type="ECO:0000256" key="8">
    <source>
        <dbReference type="ARBA" id="ARBA00022771"/>
    </source>
</evidence>
<dbReference type="InterPro" id="IPR001841">
    <property type="entry name" value="Znf_RING"/>
</dbReference>
<keyword evidence="5" id="KW-0808">Transferase</keyword>
<evidence type="ECO:0000256" key="7">
    <source>
        <dbReference type="ARBA" id="ARBA00022723"/>
    </source>
</evidence>
<keyword evidence="8 14" id="KW-0863">Zinc-finger</keyword>
<evidence type="ECO:0000259" key="16">
    <source>
        <dbReference type="PROSITE" id="PS50089"/>
    </source>
</evidence>
<dbReference type="GO" id="GO:0016020">
    <property type="term" value="C:membrane"/>
    <property type="evidence" value="ECO:0007669"/>
    <property type="project" value="UniProtKB-SubCell"/>
</dbReference>
<organism evidence="17 18">
    <name type="scientific">Senna tora</name>
    <dbReference type="NCBI Taxonomy" id="362788"/>
    <lineage>
        <taxon>Eukaryota</taxon>
        <taxon>Viridiplantae</taxon>
        <taxon>Streptophyta</taxon>
        <taxon>Embryophyta</taxon>
        <taxon>Tracheophyta</taxon>
        <taxon>Spermatophyta</taxon>
        <taxon>Magnoliopsida</taxon>
        <taxon>eudicotyledons</taxon>
        <taxon>Gunneridae</taxon>
        <taxon>Pentapetalae</taxon>
        <taxon>rosids</taxon>
        <taxon>fabids</taxon>
        <taxon>Fabales</taxon>
        <taxon>Fabaceae</taxon>
        <taxon>Caesalpinioideae</taxon>
        <taxon>Cassia clade</taxon>
        <taxon>Senna</taxon>
    </lineage>
</organism>
<gene>
    <name evidence="17" type="ORF">G2W53_025906</name>
</gene>
<dbReference type="Pfam" id="PF13639">
    <property type="entry name" value="zf-RING_2"/>
    <property type="match status" value="1"/>
</dbReference>
<evidence type="ECO:0000256" key="12">
    <source>
        <dbReference type="ARBA" id="ARBA00023136"/>
    </source>
</evidence>
<evidence type="ECO:0000256" key="2">
    <source>
        <dbReference type="ARBA" id="ARBA00004167"/>
    </source>
</evidence>
<evidence type="ECO:0000256" key="13">
    <source>
        <dbReference type="ARBA" id="ARBA00024209"/>
    </source>
</evidence>
<evidence type="ECO:0000256" key="1">
    <source>
        <dbReference type="ARBA" id="ARBA00000900"/>
    </source>
</evidence>
<dbReference type="PROSITE" id="PS50089">
    <property type="entry name" value="ZF_RING_2"/>
    <property type="match status" value="1"/>
</dbReference>
<dbReference type="EMBL" id="JAAIUW010000008">
    <property type="protein sequence ID" value="KAF7820451.1"/>
    <property type="molecule type" value="Genomic_DNA"/>
</dbReference>
<keyword evidence="9" id="KW-0833">Ubl conjugation pathway</keyword>
<dbReference type="EC" id="2.3.2.27" evidence="4"/>
<evidence type="ECO:0000256" key="10">
    <source>
        <dbReference type="ARBA" id="ARBA00022833"/>
    </source>
</evidence>
<dbReference type="Proteomes" id="UP000634136">
    <property type="component" value="Unassembled WGS sequence"/>
</dbReference>
<evidence type="ECO:0000256" key="6">
    <source>
        <dbReference type="ARBA" id="ARBA00022692"/>
    </source>
</evidence>
<evidence type="ECO:0000256" key="9">
    <source>
        <dbReference type="ARBA" id="ARBA00022786"/>
    </source>
</evidence>
<keyword evidence="6 15" id="KW-0812">Transmembrane</keyword>
<feature type="transmembrane region" description="Helical" evidence="15">
    <location>
        <begin position="20"/>
        <end position="40"/>
    </location>
</feature>
<sequence length="165" mass="18401">MNNTTSVYSPNDNHIRGFTYGIVFTIAMVLFITIFLFACVRLRLPLSILASSVQPIIVVAGPTSTDHDDDARRGGIDDETLESYPKLSYSEVLRDSLLGSLISCSICLDDYNESDVLRKLPDCGHLYHLECIDSWLKSHRTCPLCRTAPTPARPEADHVMAIRVE</sequence>
<feature type="domain" description="RING-type" evidence="16">
    <location>
        <begin position="104"/>
        <end position="146"/>
    </location>
</feature>
<dbReference type="PANTHER" id="PTHR46719">
    <property type="entry name" value="TRANSCRIPTION FACTOR C2H2 FAMILY-RELATED"/>
    <property type="match status" value="1"/>
</dbReference>
<dbReference type="InterPro" id="IPR013083">
    <property type="entry name" value="Znf_RING/FYVE/PHD"/>
</dbReference>
<comment type="pathway">
    <text evidence="3">Protein modification; protein ubiquitination.</text>
</comment>
<keyword evidence="18" id="KW-1185">Reference proteome</keyword>
<dbReference type="OrthoDB" id="8062037at2759"/>
<keyword evidence="11 15" id="KW-1133">Transmembrane helix</keyword>
<accession>A0A834TFT8</accession>
<evidence type="ECO:0000256" key="15">
    <source>
        <dbReference type="SAM" id="Phobius"/>
    </source>
</evidence>
<reference evidence="17" key="1">
    <citation type="submission" date="2020-09" db="EMBL/GenBank/DDBJ databases">
        <title>Genome-Enabled Discovery of Anthraquinone Biosynthesis in Senna tora.</title>
        <authorList>
            <person name="Kang S.-H."/>
            <person name="Pandey R.P."/>
            <person name="Lee C.-M."/>
            <person name="Sim J.-S."/>
            <person name="Jeong J.-T."/>
            <person name="Choi B.-S."/>
            <person name="Jung M."/>
            <person name="Ginzburg D."/>
            <person name="Zhao K."/>
            <person name="Won S.Y."/>
            <person name="Oh T.-J."/>
            <person name="Yu Y."/>
            <person name="Kim N.-H."/>
            <person name="Lee O.R."/>
            <person name="Lee T.-H."/>
            <person name="Bashyal P."/>
            <person name="Kim T.-S."/>
            <person name="Lee W.-H."/>
            <person name="Kawkins C."/>
            <person name="Kim C.-K."/>
            <person name="Kim J.S."/>
            <person name="Ahn B.O."/>
            <person name="Rhee S.Y."/>
            <person name="Sohng J.K."/>
        </authorList>
    </citation>
    <scope>NUCLEOTIDE SEQUENCE</scope>
    <source>
        <tissue evidence="17">Leaf</tissue>
    </source>
</reference>
<dbReference type="SMART" id="SM00184">
    <property type="entry name" value="RING"/>
    <property type="match status" value="1"/>
</dbReference>
<keyword evidence="10" id="KW-0862">Zinc</keyword>